<evidence type="ECO:0000313" key="12">
    <source>
        <dbReference type="EMBL" id="PPR92124.1"/>
    </source>
</evidence>
<evidence type="ECO:0000256" key="1">
    <source>
        <dbReference type="ARBA" id="ARBA00004141"/>
    </source>
</evidence>
<evidence type="ECO:0000256" key="7">
    <source>
        <dbReference type="ARBA" id="ARBA00022840"/>
    </source>
</evidence>
<keyword evidence="9 10" id="KW-0472">Membrane</keyword>
<feature type="transmembrane region" description="Helical" evidence="10">
    <location>
        <begin position="540"/>
        <end position="566"/>
    </location>
</feature>
<sequence length="1141" mass="129492">MTVRETLDFSARFQGIGSRAEIIKEVSQREKQAGIVPDPDVDAYMKAISVEGTESTLQTDYILKILGLDNCADTMVGDAIRRGISGGEKKRLTTGEMIVGPTKVLFMDEISNGLDSSTSFQVVSCIQHLVHHTDATALISLLQPAPEIFDLFDDVILMAEGKVVYHGPRTYIHKFFKNCGFRCLERKGIADFIQEVISRKDQAQYWYHKEQPYRYVSVNQFIQKFKECKIGVSLEKELSDPLEKTQSRRDSLSFKRYSLSKWELFKACLRREFLLMKRNSFLYVFKTLQLLMGASMTMTVFLRTRMAVDIIHANYYLGALFFTLMLIIVDAFPELSLTVSRLEVFHKQRELCFYPAWAYAIPAAILKIPLSFLESFLLISLTYYTIGYSPEVGRFFRQFLVSFGLHVAGMSMFRLISSVSQTIVASTTAGTLALVIMSSFGGFIVTQRNVISCSPPFDLKFICLDKCQVLFFTIFAPYMVAASMPPWLNWGFWLNPVSYGEIGMALNELLAPRWEKVKSGNTSAGQETLENRGLNFDSSFYWLSVAALFGLTALFNVIFMLALTFLKPPGKSRAMVSFERYYQLQGQEDSRDESIHNESKISVETDSFSGSETGKMVLPFQPLTVAFRDVQYYVNIPMGFKQKKVQLLSDITGAFRPGILTALMGSFINEVLETIELDEIKDSIVGIAGVNGLSTEQRKRLTIAVELVANPSIMFMDEPTTGLDARAAAIVMRAVKNVVETGRTVVCTIHQPSIHIFEAFDELILMKTGGRIIYSGPLGQNSSRVIQYFQNIPGFPKIKDKYNPATWMLGVTSKSAEAQTSIDFADVYETSTLYKENIELVKQLSSPPPDSKELEFPTRFPQNGWEQFKACLWKQHLSYWRSPSYNLARFFFFSVSSVIFGILFWQRGTKINNQQDLFNALGVMYSALFFFGINSCSSILPFISIQRTVMYREMFAGMYSSWAYSFAQVIIEIPYLVGVALLYVMITYPMIGFYWSAYKVLWSFYTMFCSLLCFTYLGMMIVSLTPNTPVAFIMASSSYSVLNLFSGFYMPRPEMPSWWVWLYYLTPTSWSLNAIFTSQYGDIDKEMHAFGEPTTVSAFLENYFGYHHTSLGSVSIVLIIFPVGLALLFAYFIGKLNFQRS</sequence>
<dbReference type="FunFam" id="3.40.50.300:FF:002615">
    <property type="entry name" value="ABC transporter"/>
    <property type="match status" value="1"/>
</dbReference>
<evidence type="ECO:0000313" key="13">
    <source>
        <dbReference type="Proteomes" id="UP000239757"/>
    </source>
</evidence>
<feature type="transmembrane region" description="Helical" evidence="10">
    <location>
        <begin position="356"/>
        <end position="383"/>
    </location>
</feature>
<reference evidence="12 13" key="1">
    <citation type="submission" date="2015-01" db="EMBL/GenBank/DDBJ databases">
        <title>Genome of allotetraploid Gossypium barbadense reveals genomic plasticity and fiber elongation in cotton evolution.</title>
        <authorList>
            <person name="Chen X."/>
            <person name="Liu X."/>
            <person name="Zhao B."/>
            <person name="Zheng H."/>
            <person name="Hu Y."/>
            <person name="Lu G."/>
            <person name="Yang C."/>
            <person name="Chen J."/>
            <person name="Shan C."/>
            <person name="Zhang L."/>
            <person name="Zhou Y."/>
            <person name="Wang L."/>
            <person name="Guo W."/>
            <person name="Bai Y."/>
            <person name="Ruan J."/>
            <person name="Shangguan X."/>
            <person name="Mao Y."/>
            <person name="Jiang J."/>
            <person name="Zhu Y."/>
            <person name="Lei J."/>
            <person name="Kang H."/>
            <person name="Chen S."/>
            <person name="He X."/>
            <person name="Wang R."/>
            <person name="Wang Y."/>
            <person name="Chen J."/>
            <person name="Wang L."/>
            <person name="Yu S."/>
            <person name="Wang B."/>
            <person name="Wei J."/>
            <person name="Song S."/>
            <person name="Lu X."/>
            <person name="Gao Z."/>
            <person name="Gu W."/>
            <person name="Deng X."/>
            <person name="Ma D."/>
            <person name="Wang S."/>
            <person name="Liang W."/>
            <person name="Fang L."/>
            <person name="Cai C."/>
            <person name="Zhu X."/>
            <person name="Zhou B."/>
            <person name="Zhang Y."/>
            <person name="Chen Z."/>
            <person name="Xu S."/>
            <person name="Zhu R."/>
            <person name="Wang S."/>
            <person name="Zhang T."/>
            <person name="Zhao G."/>
        </authorList>
    </citation>
    <scope>NUCLEOTIDE SEQUENCE [LARGE SCALE GENOMIC DNA]</scope>
    <source>
        <strain evidence="13">cv. Xinhai21</strain>
        <tissue evidence="12">Leaf</tissue>
    </source>
</reference>
<comment type="subcellular location">
    <subcellularLocation>
        <location evidence="1">Membrane</location>
        <topology evidence="1">Multi-pass membrane protein</topology>
    </subcellularLocation>
</comment>
<dbReference type="InterPro" id="IPR043926">
    <property type="entry name" value="ABCG_dom"/>
</dbReference>
<feature type="transmembrane region" description="Helical" evidence="10">
    <location>
        <begin position="887"/>
        <end position="905"/>
    </location>
</feature>
<feature type="transmembrane region" description="Helical" evidence="10">
    <location>
        <begin position="314"/>
        <end position="336"/>
    </location>
</feature>
<dbReference type="EMBL" id="KZ667136">
    <property type="protein sequence ID" value="PPR92124.1"/>
    <property type="molecule type" value="Genomic_DNA"/>
</dbReference>
<evidence type="ECO:0000256" key="9">
    <source>
        <dbReference type="ARBA" id="ARBA00023136"/>
    </source>
</evidence>
<feature type="transmembrane region" description="Helical" evidence="10">
    <location>
        <begin position="281"/>
        <end position="302"/>
    </location>
</feature>
<dbReference type="AlphaFoldDB" id="A0A2P5WM18"/>
<keyword evidence="7" id="KW-0067">ATP-binding</keyword>
<dbReference type="InterPro" id="IPR003439">
    <property type="entry name" value="ABC_transporter-like_ATP-bd"/>
</dbReference>
<keyword evidence="5" id="KW-0677">Repeat</keyword>
<evidence type="ECO:0000256" key="3">
    <source>
        <dbReference type="ARBA" id="ARBA00022448"/>
    </source>
</evidence>
<dbReference type="InterPro" id="IPR013525">
    <property type="entry name" value="ABC2_TM"/>
</dbReference>
<dbReference type="GO" id="GO:0016887">
    <property type="term" value="F:ATP hydrolysis activity"/>
    <property type="evidence" value="ECO:0007669"/>
    <property type="project" value="InterPro"/>
</dbReference>
<dbReference type="Pfam" id="PF01061">
    <property type="entry name" value="ABC2_membrane"/>
    <property type="match status" value="2"/>
</dbReference>
<feature type="transmembrane region" description="Helical" evidence="10">
    <location>
        <begin position="964"/>
        <end position="988"/>
    </location>
</feature>
<keyword evidence="4 10" id="KW-0812">Transmembrane</keyword>
<name>A0A2P5WM18_GOSBA</name>
<feature type="transmembrane region" description="Helical" evidence="10">
    <location>
        <begin position="1030"/>
        <end position="1050"/>
    </location>
</feature>
<feature type="transmembrane region" description="Helical" evidence="10">
    <location>
        <begin position="423"/>
        <end position="446"/>
    </location>
</feature>
<dbReference type="Proteomes" id="UP000239757">
    <property type="component" value="Unassembled WGS sequence"/>
</dbReference>
<evidence type="ECO:0000256" key="6">
    <source>
        <dbReference type="ARBA" id="ARBA00022741"/>
    </source>
</evidence>
<dbReference type="Pfam" id="PF08370">
    <property type="entry name" value="PDR_assoc"/>
    <property type="match status" value="1"/>
</dbReference>
<feature type="transmembrane region" description="Helical" evidence="10">
    <location>
        <begin position="467"/>
        <end position="488"/>
    </location>
</feature>
<dbReference type="GO" id="GO:0140359">
    <property type="term" value="F:ABC-type transporter activity"/>
    <property type="evidence" value="ECO:0007669"/>
    <property type="project" value="InterPro"/>
</dbReference>
<feature type="transmembrane region" description="Helical" evidence="10">
    <location>
        <begin position="1000"/>
        <end position="1018"/>
    </location>
</feature>
<evidence type="ECO:0000256" key="4">
    <source>
        <dbReference type="ARBA" id="ARBA00022692"/>
    </source>
</evidence>
<feature type="transmembrane region" description="Helical" evidence="10">
    <location>
        <begin position="1111"/>
        <end position="1133"/>
    </location>
</feature>
<gene>
    <name evidence="12" type="ORF">GOBAR_AA28554</name>
</gene>
<feature type="transmembrane region" description="Helical" evidence="10">
    <location>
        <begin position="395"/>
        <end position="417"/>
    </location>
</feature>
<evidence type="ECO:0000256" key="10">
    <source>
        <dbReference type="SAM" id="Phobius"/>
    </source>
</evidence>
<dbReference type="FunFam" id="3.40.50.300:FF:000532">
    <property type="entry name" value="ABC transporter G family member 34"/>
    <property type="match status" value="1"/>
</dbReference>
<organism evidence="12 13">
    <name type="scientific">Gossypium barbadense</name>
    <name type="common">Sea Island cotton</name>
    <name type="synonym">Hibiscus barbadensis</name>
    <dbReference type="NCBI Taxonomy" id="3634"/>
    <lineage>
        <taxon>Eukaryota</taxon>
        <taxon>Viridiplantae</taxon>
        <taxon>Streptophyta</taxon>
        <taxon>Embryophyta</taxon>
        <taxon>Tracheophyta</taxon>
        <taxon>Spermatophyta</taxon>
        <taxon>Magnoliopsida</taxon>
        <taxon>eudicotyledons</taxon>
        <taxon>Gunneridae</taxon>
        <taxon>Pentapetalae</taxon>
        <taxon>rosids</taxon>
        <taxon>malvids</taxon>
        <taxon>Malvales</taxon>
        <taxon>Malvaceae</taxon>
        <taxon>Malvoideae</taxon>
        <taxon>Gossypium</taxon>
    </lineage>
</organism>
<proteinExistence type="inferred from homology"/>
<dbReference type="OrthoDB" id="66620at2759"/>
<dbReference type="Gene3D" id="3.40.50.300">
    <property type="entry name" value="P-loop containing nucleotide triphosphate hydrolases"/>
    <property type="match status" value="2"/>
</dbReference>
<evidence type="ECO:0000256" key="8">
    <source>
        <dbReference type="ARBA" id="ARBA00022989"/>
    </source>
</evidence>
<dbReference type="PANTHER" id="PTHR19241">
    <property type="entry name" value="ATP-BINDING CASSETTE TRANSPORTER"/>
    <property type="match status" value="1"/>
</dbReference>
<dbReference type="InterPro" id="IPR013581">
    <property type="entry name" value="PDR_assoc"/>
</dbReference>
<dbReference type="GO" id="GO:0005524">
    <property type="term" value="F:ATP binding"/>
    <property type="evidence" value="ECO:0007669"/>
    <property type="project" value="UniProtKB-KW"/>
</dbReference>
<feature type="domain" description="ABC transporter" evidence="11">
    <location>
        <begin position="529"/>
        <end position="794"/>
    </location>
</feature>
<protein>
    <recommendedName>
        <fullName evidence="11">ABC transporter domain-containing protein</fullName>
    </recommendedName>
</protein>
<accession>A0A2P5WM18</accession>
<evidence type="ECO:0000256" key="2">
    <source>
        <dbReference type="ARBA" id="ARBA00006012"/>
    </source>
</evidence>
<evidence type="ECO:0000259" key="11">
    <source>
        <dbReference type="PROSITE" id="PS50893"/>
    </source>
</evidence>
<keyword evidence="6" id="KW-0547">Nucleotide-binding</keyword>
<dbReference type="SUPFAM" id="SSF52540">
    <property type="entry name" value="P-loop containing nucleoside triphosphate hydrolases"/>
    <property type="match status" value="2"/>
</dbReference>
<keyword evidence="3" id="KW-0813">Transport</keyword>
<dbReference type="Pfam" id="PF19055">
    <property type="entry name" value="ABC2_membrane_7"/>
    <property type="match status" value="2"/>
</dbReference>
<dbReference type="GO" id="GO:0005886">
    <property type="term" value="C:plasma membrane"/>
    <property type="evidence" value="ECO:0007669"/>
    <property type="project" value="UniProtKB-ARBA"/>
</dbReference>
<dbReference type="InterPro" id="IPR027417">
    <property type="entry name" value="P-loop_NTPase"/>
</dbReference>
<feature type="transmembrane region" description="Helical" evidence="10">
    <location>
        <begin position="917"/>
        <end position="943"/>
    </location>
</feature>
<comment type="similarity">
    <text evidence="2">Belongs to the ABC transporter superfamily. ABCG family. PDR (TC 3.A.1.205) subfamily.</text>
</comment>
<keyword evidence="8 10" id="KW-1133">Transmembrane helix</keyword>
<evidence type="ECO:0000256" key="5">
    <source>
        <dbReference type="ARBA" id="ARBA00022737"/>
    </source>
</evidence>
<dbReference type="PROSITE" id="PS50893">
    <property type="entry name" value="ABC_TRANSPORTER_2"/>
    <property type="match status" value="1"/>
</dbReference>